<dbReference type="PANTHER" id="PTHR11845:SF13">
    <property type="entry name" value="5'-DEOXYNUCLEOTIDASE HDDC2"/>
    <property type="match status" value="1"/>
</dbReference>
<evidence type="ECO:0000256" key="4">
    <source>
        <dbReference type="ARBA" id="ARBA00011738"/>
    </source>
</evidence>
<evidence type="ECO:0000256" key="7">
    <source>
        <dbReference type="ARBA" id="ARBA00022801"/>
    </source>
</evidence>
<keyword evidence="6" id="KW-0479">Metal-binding</keyword>
<dbReference type="InterPro" id="IPR003607">
    <property type="entry name" value="HD/PDEase_dom"/>
</dbReference>
<comment type="cofactor">
    <cofactor evidence="3">
        <name>Co(2+)</name>
        <dbReference type="ChEBI" id="CHEBI:48828"/>
    </cofactor>
</comment>
<proteinExistence type="predicted"/>
<comment type="cofactor">
    <cofactor evidence="2">
        <name>Mn(2+)</name>
        <dbReference type="ChEBI" id="CHEBI:29035"/>
    </cofactor>
</comment>
<dbReference type="Proteomes" id="UP001165283">
    <property type="component" value="Unassembled WGS sequence"/>
</dbReference>
<keyword evidence="7" id="KW-0378">Hydrolase</keyword>
<dbReference type="InterPro" id="IPR039356">
    <property type="entry name" value="YfbR/HDDC2"/>
</dbReference>
<evidence type="ECO:0000313" key="10">
    <source>
        <dbReference type="Proteomes" id="UP001165283"/>
    </source>
</evidence>
<evidence type="ECO:0000256" key="1">
    <source>
        <dbReference type="ARBA" id="ARBA00001638"/>
    </source>
</evidence>
<comment type="catalytic activity">
    <reaction evidence="1">
        <text>a 2'-deoxyribonucleoside 5'-phosphate + H2O = a 2'-deoxyribonucleoside + phosphate</text>
        <dbReference type="Rhea" id="RHEA:36167"/>
        <dbReference type="ChEBI" id="CHEBI:15377"/>
        <dbReference type="ChEBI" id="CHEBI:18274"/>
        <dbReference type="ChEBI" id="CHEBI:43474"/>
        <dbReference type="ChEBI" id="CHEBI:65317"/>
        <dbReference type="EC" id="3.1.3.89"/>
    </reaction>
</comment>
<keyword evidence="10" id="KW-1185">Reference proteome</keyword>
<dbReference type="Gene3D" id="1.10.3210.10">
    <property type="entry name" value="Hypothetical protein af1432"/>
    <property type="match status" value="1"/>
</dbReference>
<evidence type="ECO:0000256" key="3">
    <source>
        <dbReference type="ARBA" id="ARBA00001941"/>
    </source>
</evidence>
<evidence type="ECO:0000256" key="2">
    <source>
        <dbReference type="ARBA" id="ARBA00001936"/>
    </source>
</evidence>
<gene>
    <name evidence="9" type="ORF">KDL28_32145</name>
</gene>
<comment type="subunit">
    <text evidence="4">Homodimer.</text>
</comment>
<evidence type="ECO:0000313" key="9">
    <source>
        <dbReference type="EMBL" id="MCO1659731.1"/>
    </source>
</evidence>
<dbReference type="PANTHER" id="PTHR11845">
    <property type="entry name" value="5'-DEOXYNUCLEOTIDASE HDDC2"/>
    <property type="match status" value="1"/>
</dbReference>
<name>A0ABT1A9L8_9PSEU</name>
<protein>
    <recommendedName>
        <fullName evidence="5">5'-deoxynucleotidase</fullName>
        <ecNumber evidence="5">3.1.3.89</ecNumber>
    </recommendedName>
</protein>
<accession>A0ABT1A9L8</accession>
<dbReference type="SMART" id="SM00471">
    <property type="entry name" value="HDc"/>
    <property type="match status" value="1"/>
</dbReference>
<dbReference type="RefSeq" id="WP_372497135.1">
    <property type="nucleotide sequence ID" value="NZ_JAGSOV010000070.1"/>
</dbReference>
<evidence type="ECO:0000256" key="6">
    <source>
        <dbReference type="ARBA" id="ARBA00022723"/>
    </source>
</evidence>
<evidence type="ECO:0000259" key="8">
    <source>
        <dbReference type="SMART" id="SM00471"/>
    </source>
</evidence>
<dbReference type="EMBL" id="JAGSOV010000070">
    <property type="protein sequence ID" value="MCO1659731.1"/>
    <property type="molecule type" value="Genomic_DNA"/>
</dbReference>
<organism evidence="9 10">
    <name type="scientific">Pseudonocardia humida</name>
    <dbReference type="NCBI Taxonomy" id="2800819"/>
    <lineage>
        <taxon>Bacteria</taxon>
        <taxon>Bacillati</taxon>
        <taxon>Actinomycetota</taxon>
        <taxon>Actinomycetes</taxon>
        <taxon>Pseudonocardiales</taxon>
        <taxon>Pseudonocardiaceae</taxon>
        <taxon>Pseudonocardia</taxon>
    </lineage>
</organism>
<dbReference type="InterPro" id="IPR006674">
    <property type="entry name" value="HD_domain"/>
</dbReference>
<comment type="caution">
    <text evidence="9">The sequence shown here is derived from an EMBL/GenBank/DDBJ whole genome shotgun (WGS) entry which is preliminary data.</text>
</comment>
<evidence type="ECO:0000256" key="5">
    <source>
        <dbReference type="ARBA" id="ARBA00012964"/>
    </source>
</evidence>
<dbReference type="SUPFAM" id="SSF109604">
    <property type="entry name" value="HD-domain/PDEase-like"/>
    <property type="match status" value="1"/>
</dbReference>
<sequence>MDAQEPEPGRTDAGADGLAGLAFELGVLKRLRRTGWAHAGVRDAESIADHSMRVAQLASLIAAEEGADAARAALMAIWHDSQETRSGDIPHTARPYMAARIDPEAITADQVAGLPEAAAKTVRETVSEYEAQTTLEARCARDADKLECLIQAVEYQAAGNTGVQGWITSSRAAIRTRTAERIAEAALRVSPLGWRSR</sequence>
<dbReference type="EC" id="3.1.3.89" evidence="5"/>
<dbReference type="Pfam" id="PF13023">
    <property type="entry name" value="HD_3"/>
    <property type="match status" value="1"/>
</dbReference>
<feature type="domain" description="HD/PDEase" evidence="8">
    <location>
        <begin position="43"/>
        <end position="158"/>
    </location>
</feature>
<reference evidence="9" key="1">
    <citation type="submission" date="2021-04" db="EMBL/GenBank/DDBJ databases">
        <title>Pseudonocardia sp. nov., isolated from sandy soil of mangrove forest.</title>
        <authorList>
            <person name="Zan Z."/>
            <person name="Huang R."/>
            <person name="Liu W."/>
        </authorList>
    </citation>
    <scope>NUCLEOTIDE SEQUENCE</scope>
    <source>
        <strain evidence="9">S2-4</strain>
    </source>
</reference>